<dbReference type="InterPro" id="IPR041118">
    <property type="entry name" value="Rx_N"/>
</dbReference>
<evidence type="ECO:0000313" key="8">
    <source>
        <dbReference type="Proteomes" id="UP000525078"/>
    </source>
</evidence>
<dbReference type="Pfam" id="PF23559">
    <property type="entry name" value="WHD_DRP"/>
    <property type="match status" value="1"/>
</dbReference>
<evidence type="ECO:0000256" key="1">
    <source>
        <dbReference type="ARBA" id="ARBA00022737"/>
    </source>
</evidence>
<dbReference type="InterPro" id="IPR038005">
    <property type="entry name" value="RX-like_CC"/>
</dbReference>
<keyword evidence="3" id="KW-0611">Plant defense</keyword>
<evidence type="ECO:0000313" key="7">
    <source>
        <dbReference type="EMBL" id="KAF4362801.1"/>
    </source>
</evidence>
<protein>
    <recommendedName>
        <fullName evidence="9">Rx N-terminal domain-containing protein</fullName>
    </recommendedName>
</protein>
<reference evidence="7 8" key="1">
    <citation type="journal article" date="2020" name="bioRxiv">
        <title>Sequence and annotation of 42 cannabis genomes reveals extensive copy number variation in cannabinoid synthesis and pathogen resistance genes.</title>
        <authorList>
            <person name="Mckernan K.J."/>
            <person name="Helbert Y."/>
            <person name="Kane L.T."/>
            <person name="Ebling H."/>
            <person name="Zhang L."/>
            <person name="Liu B."/>
            <person name="Eaton Z."/>
            <person name="Mclaughlin S."/>
            <person name="Kingan S."/>
            <person name="Baybayan P."/>
            <person name="Concepcion G."/>
            <person name="Jordan M."/>
            <person name="Riva A."/>
            <person name="Barbazuk W."/>
            <person name="Harkins T."/>
        </authorList>
    </citation>
    <scope>NUCLEOTIDE SEQUENCE [LARGE SCALE GENOMIC DNA]</scope>
    <source>
        <strain evidence="8">cv. Jamaican Lion 4</strain>
        <tissue evidence="7">Leaf</tissue>
    </source>
</reference>
<dbReference type="Gene3D" id="3.80.10.10">
    <property type="entry name" value="Ribonuclease Inhibitor"/>
    <property type="match status" value="1"/>
</dbReference>
<dbReference type="Pfam" id="PF18052">
    <property type="entry name" value="Rx_N"/>
    <property type="match status" value="1"/>
</dbReference>
<dbReference type="Proteomes" id="UP000525078">
    <property type="component" value="Unassembled WGS sequence"/>
</dbReference>
<dbReference type="EMBL" id="JAATIP010000181">
    <property type="protein sequence ID" value="KAF4362801.1"/>
    <property type="molecule type" value="Genomic_DNA"/>
</dbReference>
<keyword evidence="2" id="KW-0547">Nucleotide-binding</keyword>
<dbReference type="InterPro" id="IPR058922">
    <property type="entry name" value="WHD_DRP"/>
</dbReference>
<evidence type="ECO:0000256" key="4">
    <source>
        <dbReference type="ARBA" id="ARBA00022840"/>
    </source>
</evidence>
<keyword evidence="1" id="KW-0677">Repeat</keyword>
<dbReference type="CDD" id="cd14798">
    <property type="entry name" value="RX-CC_like"/>
    <property type="match status" value="1"/>
</dbReference>
<proteinExistence type="predicted"/>
<evidence type="ECO:0000259" key="5">
    <source>
        <dbReference type="Pfam" id="PF18052"/>
    </source>
</evidence>
<dbReference type="GO" id="GO:0006952">
    <property type="term" value="P:defense response"/>
    <property type="evidence" value="ECO:0007669"/>
    <property type="project" value="UniProtKB-KW"/>
</dbReference>
<dbReference type="GO" id="GO:0005524">
    <property type="term" value="F:ATP binding"/>
    <property type="evidence" value="ECO:0007669"/>
    <property type="project" value="UniProtKB-KW"/>
</dbReference>
<dbReference type="Gene3D" id="1.20.5.4130">
    <property type="match status" value="1"/>
</dbReference>
<name>A0A7J6EWI8_CANSA</name>
<feature type="domain" description="Disease resistance N-terminal" evidence="5">
    <location>
        <begin position="11"/>
        <end position="97"/>
    </location>
</feature>
<dbReference type="InterPro" id="IPR032675">
    <property type="entry name" value="LRR_dom_sf"/>
</dbReference>
<gene>
    <name evidence="7" type="ORF">F8388_022458</name>
</gene>
<evidence type="ECO:0008006" key="9">
    <source>
        <dbReference type="Google" id="ProtNLM"/>
    </source>
</evidence>
<feature type="domain" description="Disease resistance protein winged helix" evidence="6">
    <location>
        <begin position="211"/>
        <end position="267"/>
    </location>
</feature>
<dbReference type="PANTHER" id="PTHR36766:SF61">
    <property type="entry name" value="NB-ARC DOMAIN DISEASE RESISTANCE PROTEIN"/>
    <property type="match status" value="1"/>
</dbReference>
<organism evidence="7 8">
    <name type="scientific">Cannabis sativa</name>
    <name type="common">Hemp</name>
    <name type="synonym">Marijuana</name>
    <dbReference type="NCBI Taxonomy" id="3483"/>
    <lineage>
        <taxon>Eukaryota</taxon>
        <taxon>Viridiplantae</taxon>
        <taxon>Streptophyta</taxon>
        <taxon>Embryophyta</taxon>
        <taxon>Tracheophyta</taxon>
        <taxon>Spermatophyta</taxon>
        <taxon>Magnoliopsida</taxon>
        <taxon>eudicotyledons</taxon>
        <taxon>Gunneridae</taxon>
        <taxon>Pentapetalae</taxon>
        <taxon>rosids</taxon>
        <taxon>fabids</taxon>
        <taxon>Rosales</taxon>
        <taxon>Cannabaceae</taxon>
        <taxon>Cannabis</taxon>
    </lineage>
</organism>
<dbReference type="AlphaFoldDB" id="A0A7J6EWI8"/>
<accession>A0A7J6EWI8</accession>
<evidence type="ECO:0000259" key="6">
    <source>
        <dbReference type="Pfam" id="PF23559"/>
    </source>
</evidence>
<dbReference type="PANTHER" id="PTHR36766">
    <property type="entry name" value="PLANT BROAD-SPECTRUM MILDEW RESISTANCE PROTEIN RPW8"/>
    <property type="match status" value="1"/>
</dbReference>
<sequence>MADLAYILAANVLDRLGSIAYNKISLAHGMKDDLEKLKLITLSLQEVLPDAETKQEQRPSLKTWVTQLKDIFNDAVDVLDEFECELQRRNVVQQYASFNRKVRRFFSYSNPLAYRFSVAHRIKEIRKKLDEVDKNMRQFQLIKTPLDVEQSFRETHSFVNLSDVIGRDLGMPAASPISPQPHTVPPTATVPVATTVNPPTVAPTSNDQPTMALGMLPSPKNKEELEDIGESCFIELCNRSFFQADHDQDYFGLILAFRVHDLIHNFACSITQNECSIINSDDDREISDLVRYLRVVINENNLKKLSKLKKLKCIHVKCTGEEKDENLKALPDDLIYCTTLNTLAIIGCQELMSLPKGMECLTSLHTLIILGCDQLNLASESIKEDVQWRLQTFVIDELPMTTDLPQWLQHAAKTLRRIQIEDCSKLVRLPEWLPKLMSLEKLVIKDCPKLLSLPDGMEGLTSLTHLKIEDCDALEERCEREVGPDWHKVAHVPNLSIGEDD</sequence>
<evidence type="ECO:0000256" key="2">
    <source>
        <dbReference type="ARBA" id="ARBA00022741"/>
    </source>
</evidence>
<comment type="caution">
    <text evidence="7">The sequence shown here is derived from an EMBL/GenBank/DDBJ whole genome shotgun (WGS) entry which is preliminary data.</text>
</comment>
<evidence type="ECO:0000256" key="3">
    <source>
        <dbReference type="ARBA" id="ARBA00022821"/>
    </source>
</evidence>
<dbReference type="SUPFAM" id="SSF52047">
    <property type="entry name" value="RNI-like"/>
    <property type="match status" value="1"/>
</dbReference>
<keyword evidence="4" id="KW-0067">ATP-binding</keyword>